<dbReference type="Proteomes" id="UP001589748">
    <property type="component" value="Unassembled WGS sequence"/>
</dbReference>
<dbReference type="Pfam" id="PF04341">
    <property type="entry name" value="DUF485"/>
    <property type="match status" value="1"/>
</dbReference>
<gene>
    <name evidence="3" type="ORF">ACFFVI_16135</name>
</gene>
<keyword evidence="2" id="KW-0812">Transmembrane</keyword>
<evidence type="ECO:0000313" key="4">
    <source>
        <dbReference type="Proteomes" id="UP001589748"/>
    </source>
</evidence>
<dbReference type="PANTHER" id="PTHR38441">
    <property type="entry name" value="INTEGRAL MEMBRANE PROTEIN-RELATED"/>
    <property type="match status" value="1"/>
</dbReference>
<protein>
    <submittedName>
        <fullName evidence="3">DUF485 domain-containing protein</fullName>
    </submittedName>
</protein>
<feature type="compositionally biased region" description="Pro residues" evidence="1">
    <location>
        <begin position="10"/>
        <end position="24"/>
    </location>
</feature>
<reference evidence="3 4" key="1">
    <citation type="submission" date="2024-09" db="EMBL/GenBank/DDBJ databases">
        <authorList>
            <person name="Sun Q."/>
            <person name="Mori K."/>
        </authorList>
    </citation>
    <scope>NUCLEOTIDE SEQUENCE [LARGE SCALE GENOMIC DNA]</scope>
    <source>
        <strain evidence="3 4">TISTR 1856</strain>
    </source>
</reference>
<dbReference type="PANTHER" id="PTHR38441:SF1">
    <property type="entry name" value="MEMBRANE PROTEIN"/>
    <property type="match status" value="1"/>
</dbReference>
<name>A0ABV5LWM9_9ACTN</name>
<evidence type="ECO:0000256" key="2">
    <source>
        <dbReference type="SAM" id="Phobius"/>
    </source>
</evidence>
<evidence type="ECO:0000313" key="3">
    <source>
        <dbReference type="EMBL" id="MFB9378495.1"/>
    </source>
</evidence>
<dbReference type="InterPro" id="IPR007436">
    <property type="entry name" value="DUF485"/>
</dbReference>
<evidence type="ECO:0000256" key="1">
    <source>
        <dbReference type="SAM" id="MobiDB-lite"/>
    </source>
</evidence>
<dbReference type="EMBL" id="JBHMDM010000007">
    <property type="protein sequence ID" value="MFB9378495.1"/>
    <property type="molecule type" value="Genomic_DNA"/>
</dbReference>
<sequence>MSSSWSGTGDPPPGTGPGPEPAPASPSGALEGARSYEEVQASPEFAALRRRFRRVVFPLSALFLAWYAAYVLLADYAHDFMGIRLGGSNITVGLLFGFGQFASTFIITTIYVRWANKRFDPAADELRHRIEGTP</sequence>
<proteinExistence type="predicted"/>
<dbReference type="RefSeq" id="WP_380136868.1">
    <property type="nucleotide sequence ID" value="NZ_JBHLUI010000008.1"/>
</dbReference>
<organism evidence="3 4">
    <name type="scientific">Kineococcus gynurae</name>
    <dbReference type="NCBI Taxonomy" id="452979"/>
    <lineage>
        <taxon>Bacteria</taxon>
        <taxon>Bacillati</taxon>
        <taxon>Actinomycetota</taxon>
        <taxon>Actinomycetes</taxon>
        <taxon>Kineosporiales</taxon>
        <taxon>Kineosporiaceae</taxon>
        <taxon>Kineococcus</taxon>
    </lineage>
</organism>
<feature type="transmembrane region" description="Helical" evidence="2">
    <location>
        <begin position="55"/>
        <end position="73"/>
    </location>
</feature>
<keyword evidence="4" id="KW-1185">Reference proteome</keyword>
<feature type="transmembrane region" description="Helical" evidence="2">
    <location>
        <begin position="93"/>
        <end position="112"/>
    </location>
</feature>
<keyword evidence="2" id="KW-0472">Membrane</keyword>
<feature type="region of interest" description="Disordered" evidence="1">
    <location>
        <begin position="1"/>
        <end position="36"/>
    </location>
</feature>
<accession>A0ABV5LWM9</accession>
<keyword evidence="2" id="KW-1133">Transmembrane helix</keyword>
<comment type="caution">
    <text evidence="3">The sequence shown here is derived from an EMBL/GenBank/DDBJ whole genome shotgun (WGS) entry which is preliminary data.</text>
</comment>